<organism evidence="1 2">
    <name type="scientific">Paenibacillus melissococcoides</name>
    <dbReference type="NCBI Taxonomy" id="2912268"/>
    <lineage>
        <taxon>Bacteria</taxon>
        <taxon>Bacillati</taxon>
        <taxon>Bacillota</taxon>
        <taxon>Bacilli</taxon>
        <taxon>Bacillales</taxon>
        <taxon>Paenibacillaceae</taxon>
        <taxon>Paenibacillus</taxon>
    </lineage>
</organism>
<dbReference type="EMBL" id="CALYLO010000001">
    <property type="protein sequence ID" value="CAH8244024.1"/>
    <property type="molecule type" value="Genomic_DNA"/>
</dbReference>
<keyword evidence="2" id="KW-1185">Reference proteome</keyword>
<sequence length="72" mass="7824">MDIKQDPLHEFLAAVISGNEEQARAILAAHQELPKSSPHYNERFAQSAKLLLDFGANADAFIAAKDDPCDAS</sequence>
<reference evidence="1" key="1">
    <citation type="submission" date="2022-06" db="EMBL/GenBank/DDBJ databases">
        <authorList>
            <person name="Dietemann V."/>
            <person name="Ory F."/>
            <person name="Dainat B."/>
            <person name="Oberhansli S."/>
        </authorList>
    </citation>
    <scope>NUCLEOTIDE SEQUENCE</scope>
    <source>
        <strain evidence="1">Ena-SAMPLE-TAB-26-04-2022-14:26:32:270-5432</strain>
    </source>
</reference>
<gene>
    <name evidence="1" type="ORF">WJ0W_001263</name>
</gene>
<comment type="caution">
    <text evidence="1">The sequence shown here is derived from an EMBL/GenBank/DDBJ whole genome shotgun (WGS) entry which is preliminary data.</text>
</comment>
<evidence type="ECO:0000313" key="2">
    <source>
        <dbReference type="Proteomes" id="UP001154322"/>
    </source>
</evidence>
<proteinExistence type="predicted"/>
<protein>
    <submittedName>
        <fullName evidence="1">Uncharacterized protein</fullName>
    </submittedName>
</protein>
<evidence type="ECO:0000313" key="1">
    <source>
        <dbReference type="EMBL" id="CAH8244024.1"/>
    </source>
</evidence>
<accession>A0ABM9FXV0</accession>
<dbReference type="RefSeq" id="WP_213429122.1">
    <property type="nucleotide sequence ID" value="NZ_AP031286.1"/>
</dbReference>
<dbReference type="Proteomes" id="UP001154322">
    <property type="component" value="Unassembled WGS sequence"/>
</dbReference>
<name>A0ABM9FXV0_9BACL</name>